<feature type="region of interest" description="Disordered" evidence="1">
    <location>
        <begin position="538"/>
        <end position="577"/>
    </location>
</feature>
<feature type="compositionally biased region" description="Low complexity" evidence="1">
    <location>
        <begin position="555"/>
        <end position="572"/>
    </location>
</feature>
<feature type="region of interest" description="Disordered" evidence="1">
    <location>
        <begin position="778"/>
        <end position="838"/>
    </location>
</feature>
<feature type="compositionally biased region" description="Low complexity" evidence="1">
    <location>
        <begin position="1524"/>
        <end position="1542"/>
    </location>
</feature>
<feature type="compositionally biased region" description="Polar residues" evidence="1">
    <location>
        <begin position="1015"/>
        <end position="1024"/>
    </location>
</feature>
<feature type="region of interest" description="Disordered" evidence="1">
    <location>
        <begin position="1513"/>
        <end position="1550"/>
    </location>
</feature>
<evidence type="ECO:0000256" key="1">
    <source>
        <dbReference type="SAM" id="MobiDB-lite"/>
    </source>
</evidence>
<feature type="region of interest" description="Disordered" evidence="1">
    <location>
        <begin position="1853"/>
        <end position="1886"/>
    </location>
</feature>
<dbReference type="Proteomes" id="UP000673552">
    <property type="component" value="Chromosome 26"/>
</dbReference>
<comment type="caution">
    <text evidence="2">The sequence shown here is derived from an EMBL/GenBank/DDBJ whole genome shotgun (WGS) entry which is preliminary data.</text>
</comment>
<feature type="compositionally biased region" description="Low complexity" evidence="1">
    <location>
        <begin position="1362"/>
        <end position="1371"/>
    </location>
</feature>
<dbReference type="OrthoDB" id="267537at2759"/>
<feature type="region of interest" description="Disordered" evidence="1">
    <location>
        <begin position="1125"/>
        <end position="1147"/>
    </location>
</feature>
<feature type="compositionally biased region" description="Low complexity" evidence="1">
    <location>
        <begin position="985"/>
        <end position="1012"/>
    </location>
</feature>
<feature type="region of interest" description="Disordered" evidence="1">
    <location>
        <begin position="316"/>
        <end position="356"/>
    </location>
</feature>
<proteinExistence type="predicted"/>
<dbReference type="InterPro" id="IPR008507">
    <property type="entry name" value="DUF789"/>
</dbReference>
<evidence type="ECO:0000313" key="2">
    <source>
        <dbReference type="EMBL" id="KAG5476484.1"/>
    </source>
</evidence>
<reference evidence="2 3" key="1">
    <citation type="submission" date="2021-03" db="EMBL/GenBank/DDBJ databases">
        <title>Leishmania (Mundinia) martiniquensis Genome sequencing and assembly.</title>
        <authorList>
            <person name="Almutairi H."/>
            <person name="Gatherer D."/>
        </authorList>
    </citation>
    <scope>NUCLEOTIDE SEQUENCE [LARGE SCALE GENOMIC DNA]</scope>
    <source>
        <strain evidence="2">LSCM1</strain>
    </source>
</reference>
<feature type="region of interest" description="Disordered" evidence="1">
    <location>
        <begin position="385"/>
        <end position="413"/>
    </location>
</feature>
<feature type="compositionally biased region" description="Basic residues" evidence="1">
    <location>
        <begin position="1227"/>
        <end position="1236"/>
    </location>
</feature>
<accession>A0A836GPN6</accession>
<feature type="region of interest" description="Disordered" evidence="1">
    <location>
        <begin position="443"/>
        <end position="485"/>
    </location>
</feature>
<feature type="compositionally biased region" description="Pro residues" evidence="1">
    <location>
        <begin position="276"/>
        <end position="285"/>
    </location>
</feature>
<dbReference type="Pfam" id="PF05623">
    <property type="entry name" value="DUF789"/>
    <property type="match status" value="1"/>
</dbReference>
<feature type="region of interest" description="Disordered" evidence="1">
    <location>
        <begin position="976"/>
        <end position="1024"/>
    </location>
</feature>
<dbReference type="GeneID" id="92514223"/>
<feature type="compositionally biased region" description="Polar residues" evidence="1">
    <location>
        <begin position="210"/>
        <end position="232"/>
    </location>
</feature>
<feature type="compositionally biased region" description="Polar residues" evidence="1">
    <location>
        <begin position="724"/>
        <end position="736"/>
    </location>
</feature>
<feature type="region of interest" description="Disordered" evidence="1">
    <location>
        <begin position="1358"/>
        <end position="1398"/>
    </location>
</feature>
<name>A0A836GPN6_9TRYP</name>
<protein>
    <submittedName>
        <fullName evidence="2">Uncharacterized protein</fullName>
    </submittedName>
</protein>
<feature type="compositionally biased region" description="Low complexity" evidence="1">
    <location>
        <begin position="286"/>
        <end position="296"/>
    </location>
</feature>
<evidence type="ECO:0000313" key="3">
    <source>
        <dbReference type="Proteomes" id="UP000673552"/>
    </source>
</evidence>
<feature type="region of interest" description="Disordered" evidence="1">
    <location>
        <begin position="1227"/>
        <end position="1251"/>
    </location>
</feature>
<dbReference type="RefSeq" id="XP_067177942.1">
    <property type="nucleotide sequence ID" value="XM_067321711.1"/>
</dbReference>
<sequence>MRHGVTHKAKPLTSLPAGGGAVVMAEKASFNDAADTVDIHQRPPPAQLTTSGADAEASHVSLGGRGAGGGITAASSVTPATSDMPATSRSGMYPSSRRQGGAAASVGTRPSLHRASVGGAATQASHGREDVSGEPSANTGYYHDRYADSDQAKYLNCSIYGSYNNQGEYSGGGGSSGSANAPYGSTHCLMEGSSSSGACAGDGQSVPVYSFSNRPSSSTVANPQQYQSHHSTPYQQSQRLQPSQPQPPYSPQISASDQGSSAYQSYYQQPYQLQPPQMPQQPQPRPQQFQSPSSISHNTEREGQCYGYYYGSGTGQRRTHAGTASSCSGAHYASQQQPQQQHAYLSTSSGEGEAPYNQISSVHSSIQGGTAEGYYRQYARYPALLNQGTPPLAPPPPPQQQSQHASYAGGEGLSSSISASYSHALQIGNRNCQPCSAKNGAYGGESDATQSTLSEPFTGEAYGQPGSTASNMSGPEGGSGGRRGYSTGAGATAVGNGACGAGSGNAATGYYGASYTSGYAASVPHVSCTQNANFTDAGSDSTGTPLGPAGGGSGLAAVRGGYSSPQQGSGAEAEGGGQSYRGYGTNGFRDCYYAASNQMDGGGAGPCYGYGSGHASPQHPQMIYQASYGCGEAQPTSSAAASPVIPESRQRGSRVLPQRQHQYQRGGSFYLTNPRGSDANGGSCDAYGYAPQHPLQQQHQQGCYLDYSGSLQPQHRPDARSGGASIQASRHSQYVPQQPVAAPRRSDAADEHGANYGAEQLARTQTPNDVARVLRVKGVDHSRSSSSSGNARSDDGVGCSTAPSPSRKKRKKGASSGAARVPSTANNEAENDGEGEACGKRSAAFTKEPKHQQPALLPQKGTRVLEETLLGHGSFVSPDPLPAAVSAPRRQKLAPQHAGEGSKTGRSGGMPKGEARPQPATHSPVPPNGCATAAVDDGGECLLTEAENNAAVEAGAEYDAVAFKDGRRGTVTPAVSAARVGRHGAGSASGRSRGQPQQSSSSSTERSAAQGSPVPHSSCSGNSAQSFLRRSPLTQCLVAPFHTYICGAIVEQAAQLQANSCSPSAADAGAGASAARSGAPLASTSAASSQVLPAVYAPVQRLLSREVARTTCSATEEKDRELARAFADGGDGATEDARAPSEKDEGYAHVGEEAGEGREDEAARVVLETVPDLGTAKAAAKSLTADALASAREAPGTAASPPRPCTTLTDTSLRSIGARPHHMHLVAHHHSHHMRRSTPASDASSPSGPILHHCHAYHGTSPFLQPASLATIGAASLVAGGSAAASKPVQSPESGPSAALPPRLPSGSGISDRRVGPGGASLTTSPATVAYSSTFLNASSQNSLPLSIGATARRESATLLSTTTQQQQQQQPRATNTGGASLFETSPEGGSPPGSMSGPANYSCCGGGHHGGSPAHHRYPSSTLSNGYHVGSSQINVQTGGRYAIPATRPPLIYEHHVGQELLLEEFHDSMRFDATSFGNIACLVDAFSPQVPVASDLEFPCGEDQCQLICTQGNRGASPPPGGSSSQHGSAQGSRSSRSGAVPASLGEDTRTACGGGYIGTSGGGSSGQDALAVPIPRPAYADRTHYWNFAGPSYCEPIMTLKSIWQSFDNPFGCVVRLAEPIYPAPMRPAEGELVYTPLLSGFRIRFHPASPAYKRLASLREVRRQRRREEAASRESAGMSAEVELAPAGVEGGARGSSGSHTAGPYAEEDGVLTWSATERPNNRNIIVEQIVELAKCDESYAELLTATTADIDHQSWVALMWQPVFCGGHSSKHSCGTFLAFYLLRPPRHLFVPFADKSEGASMNSSWKSPVFRGDRAALSFDLWSLQRHYHVARWASPPPMTHIMTALSVDGDDDAPDNASSSRASTSRGRNSWEEGHTGCASNRTTESFALSANDDSRLRLRDFYAGSSGACAAACGGSSSTTIAGAVKPPHTTTGTENSATSPATAATAMYVRIPLVGLIPNRCRSEVWYKPVCDASLMNAHSRSGGSGGVVNGDGAGTGAVGGGGVGMGTPNGLGGAGAGGSGVGGSVGSGGDHSGMYAFYAPLFLLVTALQLMCWDAYNEWERKSPTSAAAAGRPSPFSEERRDADDSEVAIGGSAGASGTTPSSSFNGSPAMAEETMASAQRQQRQCYYEPDAAGAGSGAAGRSARSHRNNPWSSYVAKGVMLMTDAARQYRTVRELANLDASTEEGAGGTAVVANSSGGFAAPGIEAGLGTAEEKRAGEEDRSVAKQHRGGCAVVAGGTSSALCDPAARVIAGLLDYYQWAQYDTSLTALATAYCAT</sequence>
<organism evidence="2 3">
    <name type="scientific">Leishmania martiniquensis</name>
    <dbReference type="NCBI Taxonomy" id="1580590"/>
    <lineage>
        <taxon>Eukaryota</taxon>
        <taxon>Discoba</taxon>
        <taxon>Euglenozoa</taxon>
        <taxon>Kinetoplastea</taxon>
        <taxon>Metakinetoplastina</taxon>
        <taxon>Trypanosomatida</taxon>
        <taxon>Trypanosomatidae</taxon>
        <taxon>Leishmaniinae</taxon>
        <taxon>Leishmania</taxon>
    </lineage>
</organism>
<feature type="region of interest" description="Disordered" evidence="1">
    <location>
        <begin position="707"/>
        <end position="752"/>
    </location>
</feature>
<feature type="region of interest" description="Disordered" evidence="1">
    <location>
        <begin position="874"/>
        <end position="932"/>
    </location>
</feature>
<feature type="compositionally biased region" description="Low complexity" evidence="1">
    <location>
        <begin position="256"/>
        <end position="275"/>
    </location>
</feature>
<feature type="region of interest" description="Disordered" evidence="1">
    <location>
        <begin position="635"/>
        <end position="677"/>
    </location>
</feature>
<dbReference type="KEGG" id="lmat:92514223"/>
<feature type="compositionally biased region" description="Low complexity" evidence="1">
    <location>
        <begin position="1863"/>
        <end position="1875"/>
    </location>
</feature>
<feature type="region of interest" description="Disordered" evidence="1">
    <location>
        <begin position="2141"/>
        <end position="2160"/>
    </location>
</feature>
<feature type="region of interest" description="Disordered" evidence="1">
    <location>
        <begin position="38"/>
        <end position="143"/>
    </location>
</feature>
<feature type="region of interest" description="Disordered" evidence="1">
    <location>
        <begin position="1285"/>
        <end position="1321"/>
    </location>
</feature>
<feature type="region of interest" description="Disordered" evidence="1">
    <location>
        <begin position="2073"/>
        <end position="2135"/>
    </location>
</feature>
<keyword evidence="3" id="KW-1185">Reference proteome</keyword>
<feature type="compositionally biased region" description="Polar residues" evidence="1">
    <location>
        <begin position="1238"/>
        <end position="1247"/>
    </location>
</feature>
<feature type="compositionally biased region" description="Basic and acidic residues" evidence="1">
    <location>
        <begin position="1135"/>
        <end position="1147"/>
    </location>
</feature>
<feature type="compositionally biased region" description="Low complexity" evidence="1">
    <location>
        <begin position="1386"/>
        <end position="1398"/>
    </location>
</feature>
<feature type="compositionally biased region" description="Low complexity" evidence="1">
    <location>
        <begin position="814"/>
        <end position="828"/>
    </location>
</feature>
<feature type="compositionally biased region" description="Low complexity" evidence="1">
    <location>
        <begin position="233"/>
        <end position="243"/>
    </location>
</feature>
<feature type="compositionally biased region" description="Polar residues" evidence="1">
    <location>
        <begin position="73"/>
        <end position="90"/>
    </location>
</feature>
<feature type="region of interest" description="Disordered" evidence="1">
    <location>
        <begin position="210"/>
        <end position="298"/>
    </location>
</feature>
<dbReference type="EMBL" id="JAFEUZ010000026">
    <property type="protein sequence ID" value="KAG5476484.1"/>
    <property type="molecule type" value="Genomic_DNA"/>
</dbReference>
<feature type="compositionally biased region" description="Polar residues" evidence="1">
    <location>
        <begin position="659"/>
        <end position="675"/>
    </location>
</feature>
<gene>
    <name evidence="2" type="ORF">LSCM1_04196</name>
</gene>